<keyword evidence="7" id="KW-1133">Transmembrane helix</keyword>
<evidence type="ECO:0000256" key="5">
    <source>
        <dbReference type="ARBA" id="ARBA00022692"/>
    </source>
</evidence>
<evidence type="ECO:0000256" key="2">
    <source>
        <dbReference type="ARBA" id="ARBA00004687"/>
    </source>
</evidence>
<dbReference type="PANTHER" id="PTHR21072:SF13">
    <property type="entry name" value="GPI TRANSAMIDASE COMPONENT PIG-S"/>
    <property type="match status" value="1"/>
</dbReference>
<evidence type="ECO:0000256" key="3">
    <source>
        <dbReference type="ARBA" id="ARBA00005316"/>
    </source>
</evidence>
<evidence type="ECO:0000313" key="11">
    <source>
        <dbReference type="Proteomes" id="UP001190700"/>
    </source>
</evidence>
<comment type="similarity">
    <text evidence="3">Belongs to the PIGS family.</text>
</comment>
<keyword evidence="5" id="KW-0812">Transmembrane</keyword>
<dbReference type="Pfam" id="PF10510">
    <property type="entry name" value="PIG-S"/>
    <property type="match status" value="1"/>
</dbReference>
<evidence type="ECO:0000256" key="9">
    <source>
        <dbReference type="ARBA" id="ARBA00023180"/>
    </source>
</evidence>
<keyword evidence="6" id="KW-0256">Endoplasmic reticulum</keyword>
<evidence type="ECO:0000256" key="1">
    <source>
        <dbReference type="ARBA" id="ARBA00004477"/>
    </source>
</evidence>
<dbReference type="GO" id="GO:0016255">
    <property type="term" value="P:attachment of GPI anchor to protein"/>
    <property type="evidence" value="ECO:0007669"/>
    <property type="project" value="InterPro"/>
</dbReference>
<evidence type="ECO:0000256" key="8">
    <source>
        <dbReference type="ARBA" id="ARBA00023136"/>
    </source>
</evidence>
<protein>
    <recommendedName>
        <fullName evidence="12">GPI transamidase component PIG-S</fullName>
    </recommendedName>
</protein>
<evidence type="ECO:0000256" key="4">
    <source>
        <dbReference type="ARBA" id="ARBA00022502"/>
    </source>
</evidence>
<dbReference type="InterPro" id="IPR019540">
    <property type="entry name" value="PtdIno-glycan_biosynth_class_S"/>
</dbReference>
<dbReference type="GO" id="GO:0006506">
    <property type="term" value="P:GPI anchor biosynthetic process"/>
    <property type="evidence" value="ECO:0007669"/>
    <property type="project" value="UniProtKB-KW"/>
</dbReference>
<comment type="pathway">
    <text evidence="2">Glycolipid biosynthesis; glycosylphosphatidylinositol-anchor biosynthesis.</text>
</comment>
<dbReference type="AlphaFoldDB" id="A0AAE0F786"/>
<evidence type="ECO:0000256" key="6">
    <source>
        <dbReference type="ARBA" id="ARBA00022824"/>
    </source>
</evidence>
<evidence type="ECO:0000313" key="10">
    <source>
        <dbReference type="EMBL" id="KAK3252925.1"/>
    </source>
</evidence>
<keyword evidence="4" id="KW-0337">GPI-anchor biosynthesis</keyword>
<reference evidence="10 11" key="1">
    <citation type="journal article" date="2015" name="Genome Biol. Evol.">
        <title>Comparative Genomics of a Bacterivorous Green Alga Reveals Evolutionary Causalities and Consequences of Phago-Mixotrophic Mode of Nutrition.</title>
        <authorList>
            <person name="Burns J.A."/>
            <person name="Paasch A."/>
            <person name="Narechania A."/>
            <person name="Kim E."/>
        </authorList>
    </citation>
    <scope>NUCLEOTIDE SEQUENCE [LARGE SCALE GENOMIC DNA]</scope>
    <source>
        <strain evidence="10 11">PLY_AMNH</strain>
    </source>
</reference>
<dbReference type="Proteomes" id="UP001190700">
    <property type="component" value="Unassembled WGS sequence"/>
</dbReference>
<organism evidence="10 11">
    <name type="scientific">Cymbomonas tetramitiformis</name>
    <dbReference type="NCBI Taxonomy" id="36881"/>
    <lineage>
        <taxon>Eukaryota</taxon>
        <taxon>Viridiplantae</taxon>
        <taxon>Chlorophyta</taxon>
        <taxon>Pyramimonadophyceae</taxon>
        <taxon>Pyramimonadales</taxon>
        <taxon>Pyramimonadaceae</taxon>
        <taxon>Cymbomonas</taxon>
    </lineage>
</organism>
<evidence type="ECO:0000256" key="7">
    <source>
        <dbReference type="ARBA" id="ARBA00022989"/>
    </source>
</evidence>
<proteinExistence type="inferred from homology"/>
<accession>A0AAE0F786</accession>
<keyword evidence="8" id="KW-0472">Membrane</keyword>
<keyword evidence="11" id="KW-1185">Reference proteome</keyword>
<dbReference type="EMBL" id="LGRX02025097">
    <property type="protein sequence ID" value="KAK3252925.1"/>
    <property type="molecule type" value="Genomic_DNA"/>
</dbReference>
<evidence type="ECO:0008006" key="12">
    <source>
        <dbReference type="Google" id="ProtNLM"/>
    </source>
</evidence>
<dbReference type="GO" id="GO:0042765">
    <property type="term" value="C:GPI-anchor transamidase complex"/>
    <property type="evidence" value="ECO:0007669"/>
    <property type="project" value="InterPro"/>
</dbReference>
<gene>
    <name evidence="10" type="ORF">CYMTET_37807</name>
</gene>
<comment type="subcellular location">
    <subcellularLocation>
        <location evidence="1">Endoplasmic reticulum membrane</location>
        <topology evidence="1">Multi-pass membrane protein</topology>
    </subcellularLocation>
</comment>
<keyword evidence="9" id="KW-0325">Glycoprotein</keyword>
<name>A0AAE0F786_9CHLO</name>
<sequence length="296" mass="32663">MIKALQPLAHVSTDSQVLYYTRARSTPKWNIEMNAYSISRHDLPFFVDSDWNLNSPTTPADVHTLHFVVYVPPKEHCPLIITSSDGKALRLTAGAASPHQMIPPDELNILMAVVAAQLRGLIGLRPVPPASACHTPTPGGFTVALRGLPVTASALAEWEVDVLIRRRVMESQTRALHSLGSFADIVRKLPSIVVLDQIASQAAEALSLLQAAREGIAAGWYDVAIHDTQKAQAVADDVFFHPTVLAQLYFPGEQKLAVYLPITFPILTTVVARAAWELWHWYWRRTGALAQRLKTE</sequence>
<comment type="caution">
    <text evidence="10">The sequence shown here is derived from an EMBL/GenBank/DDBJ whole genome shotgun (WGS) entry which is preliminary data.</text>
</comment>
<dbReference type="PANTHER" id="PTHR21072">
    <property type="entry name" value="GPI TRANSAMIDASE COMPONENT PIG-S"/>
    <property type="match status" value="1"/>
</dbReference>